<evidence type="ECO:0000313" key="4">
    <source>
        <dbReference type="Proteomes" id="UP001497497"/>
    </source>
</evidence>
<evidence type="ECO:0000259" key="2">
    <source>
        <dbReference type="Pfam" id="PF08718"/>
    </source>
</evidence>
<dbReference type="GO" id="GO:0016020">
    <property type="term" value="C:membrane"/>
    <property type="evidence" value="ECO:0007669"/>
    <property type="project" value="TreeGrafter"/>
</dbReference>
<dbReference type="Pfam" id="PF08718">
    <property type="entry name" value="GLTP"/>
    <property type="match status" value="1"/>
</dbReference>
<dbReference type="AlphaFoldDB" id="A0AAV2H4D2"/>
<accession>A0AAV2H4D2</accession>
<dbReference type="Proteomes" id="UP001497497">
    <property type="component" value="Unassembled WGS sequence"/>
</dbReference>
<organism evidence="3 4">
    <name type="scientific">Lymnaea stagnalis</name>
    <name type="common">Great pond snail</name>
    <name type="synonym">Helix stagnalis</name>
    <dbReference type="NCBI Taxonomy" id="6523"/>
    <lineage>
        <taxon>Eukaryota</taxon>
        <taxon>Metazoa</taxon>
        <taxon>Spiralia</taxon>
        <taxon>Lophotrochozoa</taxon>
        <taxon>Mollusca</taxon>
        <taxon>Gastropoda</taxon>
        <taxon>Heterobranchia</taxon>
        <taxon>Euthyneura</taxon>
        <taxon>Panpulmonata</taxon>
        <taxon>Hygrophila</taxon>
        <taxon>Lymnaeoidea</taxon>
        <taxon>Lymnaeidae</taxon>
        <taxon>Lymnaea</taxon>
    </lineage>
</organism>
<protein>
    <recommendedName>
        <fullName evidence="2">Glycolipid transfer protein domain-containing protein</fullName>
    </recommendedName>
</protein>
<sequence length="230" mass="26381">MTAIKVMSENKDLGSSDAEKHLFSDKTTFGTIAKFKPIESERTLDTQRFLQACTDLTTVLDRLGSQFSIAKRDMIGNIKRIDDRFKTNTARYVTLNAILEDHANQKPLESAVIGLIWLKRSLEFLRVFILNLSSDYQKNVEDVTLRQTVLKAYETTLKQYHGKLSRFMFTKLTHLVPYRKDFLKALLLNEEATLEMLFSDIDLYLPNLSDNIDLIESLLNQYGLNTGEAS</sequence>
<dbReference type="SUPFAM" id="SSF110004">
    <property type="entry name" value="Glycolipid transfer protein, GLTP"/>
    <property type="match status" value="1"/>
</dbReference>
<evidence type="ECO:0000313" key="3">
    <source>
        <dbReference type="EMBL" id="CAL1528532.1"/>
    </source>
</evidence>
<dbReference type="Gene3D" id="1.10.3520.10">
    <property type="entry name" value="Glycolipid transfer protein"/>
    <property type="match status" value="1"/>
</dbReference>
<feature type="domain" description="Glycolipid transfer protein" evidence="2">
    <location>
        <begin position="45"/>
        <end position="186"/>
    </location>
</feature>
<name>A0AAV2H4D2_LYMST</name>
<reference evidence="3 4" key="1">
    <citation type="submission" date="2024-04" db="EMBL/GenBank/DDBJ databases">
        <authorList>
            <consortium name="Genoscope - CEA"/>
            <person name="William W."/>
        </authorList>
    </citation>
    <scope>NUCLEOTIDE SEQUENCE [LARGE SCALE GENOMIC DNA]</scope>
</reference>
<comment type="caution">
    <text evidence="3">The sequence shown here is derived from an EMBL/GenBank/DDBJ whole genome shotgun (WGS) entry which is preliminary data.</text>
</comment>
<dbReference type="GO" id="GO:1902387">
    <property type="term" value="F:ceramide 1-phosphate binding"/>
    <property type="evidence" value="ECO:0007669"/>
    <property type="project" value="TreeGrafter"/>
</dbReference>
<dbReference type="InterPro" id="IPR036497">
    <property type="entry name" value="GLTP_sf"/>
</dbReference>
<dbReference type="PANTHER" id="PTHR10219:SF25">
    <property type="entry name" value="PLECKSTRIN HOMOLOGY DOMAIN-CONTAINING FAMILY A MEMBER 8"/>
    <property type="match status" value="1"/>
</dbReference>
<proteinExistence type="predicted"/>
<dbReference type="GO" id="GO:1902388">
    <property type="term" value="F:ceramide 1-phosphate transfer activity"/>
    <property type="evidence" value="ECO:0007669"/>
    <property type="project" value="TreeGrafter"/>
</dbReference>
<evidence type="ECO:0000256" key="1">
    <source>
        <dbReference type="ARBA" id="ARBA00022448"/>
    </source>
</evidence>
<dbReference type="PANTHER" id="PTHR10219">
    <property type="entry name" value="GLYCOLIPID TRANSFER PROTEIN-RELATED"/>
    <property type="match status" value="1"/>
</dbReference>
<dbReference type="EMBL" id="CAXITT010000034">
    <property type="protein sequence ID" value="CAL1528532.1"/>
    <property type="molecule type" value="Genomic_DNA"/>
</dbReference>
<gene>
    <name evidence="3" type="ORF">GSLYS_00002702001</name>
</gene>
<dbReference type="GO" id="GO:0005829">
    <property type="term" value="C:cytosol"/>
    <property type="evidence" value="ECO:0007669"/>
    <property type="project" value="TreeGrafter"/>
</dbReference>
<dbReference type="InterPro" id="IPR014830">
    <property type="entry name" value="Glycolipid_transfer_prot_dom"/>
</dbReference>
<keyword evidence="1" id="KW-0813">Transport</keyword>
<keyword evidence="4" id="KW-1185">Reference proteome</keyword>